<name>A6TN71_ALKMQ</name>
<dbReference type="OrthoDB" id="9772751at2"/>
<evidence type="ECO:0000313" key="6">
    <source>
        <dbReference type="EMBL" id="ABR47639.1"/>
    </source>
</evidence>
<evidence type="ECO:0000256" key="3">
    <source>
        <dbReference type="ARBA" id="ARBA00022679"/>
    </source>
</evidence>
<dbReference type="STRING" id="293826.Amet_1440"/>
<feature type="domain" description="Methyltransferase" evidence="5">
    <location>
        <begin position="47"/>
        <end position="154"/>
    </location>
</feature>
<dbReference type="RefSeq" id="WP_012062680.1">
    <property type="nucleotide sequence ID" value="NC_009633.1"/>
</dbReference>
<dbReference type="Gene3D" id="3.40.50.150">
    <property type="entry name" value="Vaccinia Virus protein VP39"/>
    <property type="match status" value="1"/>
</dbReference>
<keyword evidence="2 6" id="KW-0489">Methyltransferase</keyword>
<keyword evidence="7" id="KW-1185">Reference proteome</keyword>
<dbReference type="InterPro" id="IPR025714">
    <property type="entry name" value="Methyltranfer_dom"/>
</dbReference>
<evidence type="ECO:0000256" key="1">
    <source>
        <dbReference type="ARBA" id="ARBA00005189"/>
    </source>
</evidence>
<evidence type="ECO:0000256" key="2">
    <source>
        <dbReference type="ARBA" id="ARBA00022603"/>
    </source>
</evidence>
<dbReference type="EMBL" id="CP000724">
    <property type="protein sequence ID" value="ABR47639.1"/>
    <property type="molecule type" value="Genomic_DNA"/>
</dbReference>
<accession>A6TN71</accession>
<dbReference type="Proteomes" id="UP000001572">
    <property type="component" value="Chromosome"/>
</dbReference>
<sequence>MKDKRSSIITRFAKKGIFPYQFAFTLLIPLRNVFLSPKKLIQRLELKENDNVLEVGAGPGYFSSKVAKSLKNSKLTLADIQSEMLDLAKKRLTKKKVFNVEYHLCNGVDFPFETNKFDIIYMVTVLGEIENKQQYVKEFYRLLCPNGIISISEQGGDPDKMSIEEIKDLLHDCGFEFDKLYGRKSNFTINFRKKS</sequence>
<evidence type="ECO:0000256" key="4">
    <source>
        <dbReference type="ARBA" id="ARBA00025707"/>
    </source>
</evidence>
<evidence type="ECO:0000313" key="7">
    <source>
        <dbReference type="Proteomes" id="UP000001572"/>
    </source>
</evidence>
<dbReference type="SUPFAM" id="SSF53335">
    <property type="entry name" value="S-adenosyl-L-methionine-dependent methyltransferases"/>
    <property type="match status" value="1"/>
</dbReference>
<dbReference type="AlphaFoldDB" id="A6TN71"/>
<proteinExistence type="predicted"/>
<dbReference type="PANTHER" id="PTHR44307:SF2">
    <property type="entry name" value="PHOSPHOETHANOLAMINE METHYLTRANSFERASE ISOFORM X1"/>
    <property type="match status" value="1"/>
</dbReference>
<dbReference type="GO" id="GO:0008168">
    <property type="term" value="F:methyltransferase activity"/>
    <property type="evidence" value="ECO:0007669"/>
    <property type="project" value="UniProtKB-KW"/>
</dbReference>
<gene>
    <name evidence="6" type="ordered locus">Amet_1440</name>
</gene>
<dbReference type="InterPro" id="IPR029063">
    <property type="entry name" value="SAM-dependent_MTases_sf"/>
</dbReference>
<keyword evidence="3 6" id="KW-0808">Transferase</keyword>
<dbReference type="CDD" id="cd02440">
    <property type="entry name" value="AdoMet_MTases"/>
    <property type="match status" value="1"/>
</dbReference>
<dbReference type="PANTHER" id="PTHR44307">
    <property type="entry name" value="PHOSPHOETHANOLAMINE METHYLTRANSFERASE"/>
    <property type="match status" value="1"/>
</dbReference>
<dbReference type="eggNOG" id="COG2226">
    <property type="taxonomic scope" value="Bacteria"/>
</dbReference>
<dbReference type="Pfam" id="PF13847">
    <property type="entry name" value="Methyltransf_31"/>
    <property type="match status" value="1"/>
</dbReference>
<dbReference type="GO" id="GO:0032259">
    <property type="term" value="P:methylation"/>
    <property type="evidence" value="ECO:0007669"/>
    <property type="project" value="UniProtKB-KW"/>
</dbReference>
<comment type="pathway">
    <text evidence="1">Lipid metabolism.</text>
</comment>
<evidence type="ECO:0000259" key="5">
    <source>
        <dbReference type="Pfam" id="PF13847"/>
    </source>
</evidence>
<comment type="pathway">
    <text evidence="4">Phospholipid metabolism.</text>
</comment>
<dbReference type="KEGG" id="amt:Amet_1440"/>
<organism evidence="6 7">
    <name type="scientific">Alkaliphilus metalliredigens (strain QYMF)</name>
    <dbReference type="NCBI Taxonomy" id="293826"/>
    <lineage>
        <taxon>Bacteria</taxon>
        <taxon>Bacillati</taxon>
        <taxon>Bacillota</taxon>
        <taxon>Clostridia</taxon>
        <taxon>Peptostreptococcales</taxon>
        <taxon>Natronincolaceae</taxon>
        <taxon>Alkaliphilus</taxon>
    </lineage>
</organism>
<dbReference type="HOGENOM" id="CLU_037990_16_2_9"/>
<protein>
    <submittedName>
        <fullName evidence="6">Methyltransferase type 11</fullName>
    </submittedName>
</protein>
<reference evidence="7" key="1">
    <citation type="journal article" date="2016" name="Genome Announc.">
        <title>Complete genome sequence of Alkaliphilus metalliredigens strain QYMF, an alkaliphilic and metal-reducing bacterium isolated from borax-contaminated leachate ponds.</title>
        <authorList>
            <person name="Hwang C."/>
            <person name="Copeland A."/>
            <person name="Lucas S."/>
            <person name="Lapidus A."/>
            <person name="Barry K."/>
            <person name="Detter J.C."/>
            <person name="Glavina Del Rio T."/>
            <person name="Hammon N."/>
            <person name="Israni S."/>
            <person name="Dalin E."/>
            <person name="Tice H."/>
            <person name="Pitluck S."/>
            <person name="Chertkov O."/>
            <person name="Brettin T."/>
            <person name="Bruce D."/>
            <person name="Han C."/>
            <person name="Schmutz J."/>
            <person name="Larimer F."/>
            <person name="Land M.L."/>
            <person name="Hauser L."/>
            <person name="Kyrpides N."/>
            <person name="Mikhailova N."/>
            <person name="Ye Q."/>
            <person name="Zhou J."/>
            <person name="Richardson P."/>
            <person name="Fields M.W."/>
        </authorList>
    </citation>
    <scope>NUCLEOTIDE SEQUENCE [LARGE SCALE GENOMIC DNA]</scope>
    <source>
        <strain evidence="7">QYMF</strain>
    </source>
</reference>